<keyword evidence="3" id="KW-0472">Membrane</keyword>
<dbReference type="Pfam" id="PF14566">
    <property type="entry name" value="PTPlike_phytase"/>
    <property type="match status" value="3"/>
</dbReference>
<dbReference type="Pfam" id="PF25348">
    <property type="entry name" value="PH_CAYP2"/>
    <property type="match status" value="1"/>
</dbReference>
<keyword evidence="1" id="KW-0106">Calcium</keyword>
<organism evidence="5">
    <name type="scientific">Magallana gigas</name>
    <name type="common">Pacific oyster</name>
    <name type="synonym">Crassostrea gigas</name>
    <dbReference type="NCBI Taxonomy" id="29159"/>
    <lineage>
        <taxon>Eukaryota</taxon>
        <taxon>Metazoa</taxon>
        <taxon>Spiralia</taxon>
        <taxon>Lophotrochozoa</taxon>
        <taxon>Mollusca</taxon>
        <taxon>Bivalvia</taxon>
        <taxon>Autobranchia</taxon>
        <taxon>Pteriomorphia</taxon>
        <taxon>Ostreida</taxon>
        <taxon>Ostreoidea</taxon>
        <taxon>Ostreidae</taxon>
        <taxon>Magallana</taxon>
    </lineage>
</organism>
<feature type="compositionally biased region" description="Basic and acidic residues" evidence="2">
    <location>
        <begin position="136"/>
        <end position="146"/>
    </location>
</feature>
<reference evidence="5" key="1">
    <citation type="journal article" date="2012" name="Nature">
        <title>The oyster genome reveals stress adaptation and complexity of shell formation.</title>
        <authorList>
            <person name="Zhang G."/>
            <person name="Fang X."/>
            <person name="Guo X."/>
            <person name="Li L."/>
            <person name="Luo R."/>
            <person name="Xu F."/>
            <person name="Yang P."/>
            <person name="Zhang L."/>
            <person name="Wang X."/>
            <person name="Qi H."/>
            <person name="Xiong Z."/>
            <person name="Que H."/>
            <person name="Xie Y."/>
            <person name="Holland P.W."/>
            <person name="Paps J."/>
            <person name="Zhu Y."/>
            <person name="Wu F."/>
            <person name="Chen Y."/>
            <person name="Wang J."/>
            <person name="Peng C."/>
            <person name="Meng J."/>
            <person name="Yang L."/>
            <person name="Liu J."/>
            <person name="Wen B."/>
            <person name="Zhang N."/>
            <person name="Huang Z."/>
            <person name="Zhu Q."/>
            <person name="Feng Y."/>
            <person name="Mount A."/>
            <person name="Hedgecock D."/>
            <person name="Xu Z."/>
            <person name="Liu Y."/>
            <person name="Domazet-Loso T."/>
            <person name="Du Y."/>
            <person name="Sun X."/>
            <person name="Zhang S."/>
            <person name="Liu B."/>
            <person name="Cheng P."/>
            <person name="Jiang X."/>
            <person name="Li J."/>
            <person name="Fan D."/>
            <person name="Wang W."/>
            <person name="Fu W."/>
            <person name="Wang T."/>
            <person name="Wang B."/>
            <person name="Zhang J."/>
            <person name="Peng Z."/>
            <person name="Li Y."/>
            <person name="Li N."/>
            <person name="Wang J."/>
            <person name="Chen M."/>
            <person name="He Y."/>
            <person name="Tan F."/>
            <person name="Song X."/>
            <person name="Zheng Q."/>
            <person name="Huang R."/>
            <person name="Yang H."/>
            <person name="Du X."/>
            <person name="Chen L."/>
            <person name="Yang M."/>
            <person name="Gaffney P.M."/>
            <person name="Wang S."/>
            <person name="Luo L."/>
            <person name="She Z."/>
            <person name="Ming Y."/>
            <person name="Huang W."/>
            <person name="Zhang S."/>
            <person name="Huang B."/>
            <person name="Zhang Y."/>
            <person name="Qu T."/>
            <person name="Ni P."/>
            <person name="Miao G."/>
            <person name="Wang J."/>
            <person name="Wang Q."/>
            <person name="Steinberg C.E."/>
            <person name="Wang H."/>
            <person name="Li N."/>
            <person name="Qian L."/>
            <person name="Zhang G."/>
            <person name="Li Y."/>
            <person name="Yang H."/>
            <person name="Liu X."/>
            <person name="Wang J."/>
            <person name="Yin Y."/>
            <person name="Wang J."/>
        </authorList>
    </citation>
    <scope>NUCLEOTIDE SEQUENCE [LARGE SCALE GENOMIC DNA]</scope>
    <source>
        <strain evidence="5">05x7-T-G4-1.051#20</strain>
    </source>
</reference>
<dbReference type="EMBL" id="JH818298">
    <property type="protein sequence ID" value="EKC36053.1"/>
    <property type="molecule type" value="Genomic_DNA"/>
</dbReference>
<dbReference type="SUPFAM" id="SSF47473">
    <property type="entry name" value="EF-hand"/>
    <property type="match status" value="1"/>
</dbReference>
<dbReference type="PROSITE" id="PS00018">
    <property type="entry name" value="EF_HAND_1"/>
    <property type="match status" value="1"/>
</dbReference>
<dbReference type="GO" id="GO:0005509">
    <property type="term" value="F:calcium ion binding"/>
    <property type="evidence" value="ECO:0007669"/>
    <property type="project" value="InterPro"/>
</dbReference>
<keyword evidence="3" id="KW-0812">Transmembrane</keyword>
<evidence type="ECO:0000259" key="4">
    <source>
        <dbReference type="PROSITE" id="PS50222"/>
    </source>
</evidence>
<dbReference type="PROSITE" id="PS50222">
    <property type="entry name" value="EF_HAND_2"/>
    <property type="match status" value="1"/>
</dbReference>
<dbReference type="InterPro" id="IPR057461">
    <property type="entry name" value="CAYP2_PH"/>
</dbReference>
<gene>
    <name evidence="5" type="ORF">CGI_10022448</name>
</gene>
<evidence type="ECO:0000256" key="1">
    <source>
        <dbReference type="ARBA" id="ARBA00022837"/>
    </source>
</evidence>
<evidence type="ECO:0000313" key="5">
    <source>
        <dbReference type="EMBL" id="EKC36053.1"/>
    </source>
</evidence>
<dbReference type="InterPro" id="IPR050561">
    <property type="entry name" value="PTP"/>
</dbReference>
<feature type="compositionally biased region" description="Polar residues" evidence="2">
    <location>
        <begin position="123"/>
        <end position="135"/>
    </location>
</feature>
<name>K1QQN4_MAGGI</name>
<accession>K1QQN4</accession>
<dbReference type="Gene3D" id="3.90.190.10">
    <property type="entry name" value="Protein tyrosine phosphatase superfamily"/>
    <property type="match status" value="3"/>
</dbReference>
<dbReference type="PANTHER" id="PTHR23339">
    <property type="entry name" value="TYROSINE SPECIFIC PROTEIN PHOSPHATASE AND DUAL SPECIFICITY PROTEIN PHOSPHATASE"/>
    <property type="match status" value="1"/>
</dbReference>
<evidence type="ECO:0000256" key="2">
    <source>
        <dbReference type="SAM" id="MobiDB-lite"/>
    </source>
</evidence>
<dbReference type="SUPFAM" id="SSF52799">
    <property type="entry name" value="(Phosphotyrosine protein) phosphatases II"/>
    <property type="match status" value="3"/>
</dbReference>
<proteinExistence type="predicted"/>
<feature type="domain" description="EF-hand" evidence="4">
    <location>
        <begin position="580"/>
        <end position="615"/>
    </location>
</feature>
<feature type="region of interest" description="Disordered" evidence="2">
    <location>
        <begin position="123"/>
        <end position="161"/>
    </location>
</feature>
<dbReference type="SMART" id="SM01301">
    <property type="entry name" value="PTPlike_phytase"/>
    <property type="match status" value="3"/>
</dbReference>
<dbReference type="HOGENOM" id="CLU_236027_0_0_1"/>
<evidence type="ECO:0000256" key="3">
    <source>
        <dbReference type="SAM" id="Phobius"/>
    </source>
</evidence>
<protein>
    <submittedName>
        <fullName evidence="5">Paladin</fullName>
    </submittedName>
</protein>
<keyword evidence="3" id="KW-1133">Transmembrane helix</keyword>
<dbReference type="InterPro" id="IPR018247">
    <property type="entry name" value="EF_Hand_1_Ca_BS"/>
</dbReference>
<dbReference type="InterPro" id="IPR029021">
    <property type="entry name" value="Prot-tyrosine_phosphatase-like"/>
</dbReference>
<sequence length="1890" mass="217927">MLKVVADEPDTLIEQPLHIVLQRKPKPWNGILSTDLLHHVIDTQGCQIIDQYEFFKMDFMIHGSPTPRNHERAVPGSARNRPGSGRPPSAKPTVNRNPITDDLKVSRPLELIDYPDTGRSGISTISWGTPCSSARSMDRPSSRTVDKPQSSKSVRPDGVPGLYFGYTDDKKHKVKVHKEKQPTAWDKEPCPGDLPPPSDRYKEMYQQYTDDMKQSYRAKNQSLSEDDVNREMDAVKKSKSKTYGEIRSEVERESARCDEPDDILDRKWTQKKSYSTQQMMKIMDAEELLEFNKQQKLIETVMIDQLSRAVISDPEQNVRTPVTHDTRRARGSNRYLHDSRVRTSATATENLLSKRVRFGARILTRNGHDALRELTGFYFHIDNTLTIYEFRQFGKSAKALPLIKRGKYKHLCGSKRDEPYTLFDIFSGANLIISTEDQHSLPDSMNRADHVYFRVTDVDEAAKQQLIANDMPDTYRQSVQKSCDTDVQKIISAVQAVVQEKIRKRGIKTYTGLGRYYRERDERGDGIMYRFQLEKGLFTFHIDLDPELLDAVFEALDVDEKGELDYSVYMREVLGQMNECRKTKVRKAFKKLDSSKSGRVSVTDIRKYFNSKFRPPPQAAGVVPGVNPVQAFLEAVTASSRQDSVSYVEFEEYYEGLSLAIEDDVIDLATMKEENKFYFYRDLENLQREPHEIHVQFEDHLLVSEEVYSRHILCSHCVRYRRLCFPLESAPSDVDVDSFIDVYKECPCAFDRTHGSSMAMLFTCHVGYGRTTLGMVMGSLVLAHHNGFNSIVSPTGLDLLTMCHYSYHQTWGPRVIPQRCKSQRKSSGEENTCTAIQRLLSLIPDGQNIKHQVDAVIDLCGELYHLHGEISAAKHLLEGTTFDQKVDGKNAQEMLYKRCCHFLQRYLFLICFNSYLTEQFSQRFLKPFSKWKRQHPEIVRLLHNVHHPNFHAPMDLILTDRQFMVADVYIGLDVMSSQMDVRVPNFRKLNLKGFSVYGMAQPARDGVTKISNYLLSKKQGHSFVVLVNLRNDVAVECDGKTYSVRDSTLLDEPVIHPGLSKEELEEKEETLTKIIKTNKILEFSSVLTPSELADTQKLQTLDMQYYRVPLQYDTTPTEQDFDDLMTVIRKHGFSEEYERNKTAIVYYCRTGKSRTTLALAVTGLVMCHLRGFPKGSNIGEQERVSCPNAQYTKGDFMIVQKLVRILPNGQQVKREVDFVLDECFETMSPMHFHIREVIFVTYNKIIKAKSEAEKQQLRRQSLDALERYIYLILFNMYLRYDKKIKWQRSFSQWMREVADVYIGLDVMSSQMDVRVPNFRKLNLKGFSVYGMAQPARDGVTKISNYLLSKKQGHSFVVLVNLRNDVAVECDGKTYSVRDSTLLDEPVIHPGLSKEELEEKEETLTKIIKTNKILTYNELSAEPVEQEFSSVLTPSELADNQKLQTLDMQYYRVPLQYDTTPTEQDFDDLMTVIRKHGFSEEYERNKTAIVYYCRTGKSRTTLALAVTGLVMCHLRGFPKGSNIGEQERVSCPNAQYTKGDFMIVQKLVRILPNGQQVKREVDFVLDECFETMSPMHFHIREVIFVTYNKIIKAKSEAEKQQLRRQSLDALERYIYLILFNMYLRYDKKIKWQRSFSQWMRETCGESQCDMDSFCGEDRRCLYCYDEICKSTPIKYGCEISCAKRFPDMYKVYFSHAKKECRQDNTFDSETLLTLLVVSVIVNIVLVAAGLIYFLCWNRLLNVVRYSRGTCKKKSPSLVVNNSNMESQTDALVTFLSIWTLINHHRRCSCDENQRRKTEYITDGGEEMTSISCIEICGDTRCDMDSNCGKNERCLHCSDALCKSPPIGCKISCALRFTELCTKKKNITGKMTEQNGNEISFVEHTLEIDIFM</sequence>
<dbReference type="InterPro" id="IPR011992">
    <property type="entry name" value="EF-hand-dom_pair"/>
</dbReference>
<dbReference type="InParanoid" id="K1QQN4"/>
<feature type="transmembrane region" description="Helical" evidence="3">
    <location>
        <begin position="1710"/>
        <end position="1734"/>
    </location>
</feature>
<feature type="region of interest" description="Disordered" evidence="2">
    <location>
        <begin position="65"/>
        <end position="102"/>
    </location>
</feature>
<dbReference type="InterPro" id="IPR002048">
    <property type="entry name" value="EF_hand_dom"/>
</dbReference>
<dbReference type="Gene3D" id="1.10.238.10">
    <property type="entry name" value="EF-hand"/>
    <property type="match status" value="1"/>
</dbReference>